<keyword evidence="1" id="KW-1133">Transmembrane helix</keyword>
<feature type="transmembrane region" description="Helical" evidence="1">
    <location>
        <begin position="7"/>
        <end position="26"/>
    </location>
</feature>
<accession>A0A6G5A335</accession>
<keyword evidence="1" id="KW-0472">Membrane</keyword>
<dbReference type="AlphaFoldDB" id="A0A6G5A335"/>
<protein>
    <submittedName>
        <fullName evidence="2">Putative secreted protein</fullName>
    </submittedName>
</protein>
<dbReference type="EMBL" id="GIKN01002360">
    <property type="protein sequence ID" value="NIE44633.1"/>
    <property type="molecule type" value="Transcribed_RNA"/>
</dbReference>
<keyword evidence="1" id="KW-0812">Transmembrane</keyword>
<organism evidence="2">
    <name type="scientific">Rhipicephalus microplus</name>
    <name type="common">Cattle tick</name>
    <name type="synonym">Boophilus microplus</name>
    <dbReference type="NCBI Taxonomy" id="6941"/>
    <lineage>
        <taxon>Eukaryota</taxon>
        <taxon>Metazoa</taxon>
        <taxon>Ecdysozoa</taxon>
        <taxon>Arthropoda</taxon>
        <taxon>Chelicerata</taxon>
        <taxon>Arachnida</taxon>
        <taxon>Acari</taxon>
        <taxon>Parasitiformes</taxon>
        <taxon>Ixodida</taxon>
        <taxon>Ixodoidea</taxon>
        <taxon>Ixodidae</taxon>
        <taxon>Rhipicephalinae</taxon>
        <taxon>Rhipicephalus</taxon>
        <taxon>Boophilus</taxon>
    </lineage>
</organism>
<sequence>MTHLTSLGLVSFCVSVSLSGFFLYLWCNGQSIHCTAQTLGARNVFPIFSSPAPRSCELFSSLSFFHRSPSGRVFLLFFVKRFTCLLKGSHQLC</sequence>
<name>A0A6G5A335_RHIMP</name>
<proteinExistence type="predicted"/>
<reference evidence="2" key="1">
    <citation type="submission" date="2020-03" db="EMBL/GenBank/DDBJ databases">
        <title>A transcriptome and proteome of the tick Rhipicephalus microplus shaped by the genetic composition of its hosts and developmental stage.</title>
        <authorList>
            <person name="Garcia G.R."/>
            <person name="Ribeiro J.M.C."/>
            <person name="Maruyama S.R."/>
            <person name="Gardinasse L.G."/>
            <person name="Nelson K."/>
            <person name="Ferreira B.R."/>
            <person name="Andrade T.G."/>
            <person name="Santos I.K.F.M."/>
        </authorList>
    </citation>
    <scope>NUCLEOTIDE SEQUENCE</scope>
    <source>
        <strain evidence="2">NSGR</strain>
        <tissue evidence="2">Salivary glands</tissue>
    </source>
</reference>
<evidence type="ECO:0000256" key="1">
    <source>
        <dbReference type="SAM" id="Phobius"/>
    </source>
</evidence>
<evidence type="ECO:0000313" key="2">
    <source>
        <dbReference type="EMBL" id="NIE44633.1"/>
    </source>
</evidence>